<gene>
    <name evidence="3" type="ORF">PROFUN_00806</name>
</gene>
<dbReference type="InParanoid" id="A0A2P6P011"/>
<keyword evidence="2" id="KW-0472">Membrane</keyword>
<keyword evidence="2" id="KW-0812">Transmembrane</keyword>
<sequence length="66" mass="7482">MGALDFVFRGTVTFLAISTVVLSANLVYMGATRYKVISQRKHDIEAKREADRQNRQAELSAKKENH</sequence>
<keyword evidence="4" id="KW-1185">Reference proteome</keyword>
<evidence type="ECO:0000256" key="1">
    <source>
        <dbReference type="SAM" id="MobiDB-lite"/>
    </source>
</evidence>
<evidence type="ECO:0000256" key="2">
    <source>
        <dbReference type="SAM" id="Phobius"/>
    </source>
</evidence>
<protein>
    <submittedName>
        <fullName evidence="3">Uncharacterized protein</fullName>
    </submittedName>
</protein>
<feature type="transmembrane region" description="Helical" evidence="2">
    <location>
        <begin position="6"/>
        <end position="31"/>
    </location>
</feature>
<reference evidence="3 4" key="1">
    <citation type="journal article" date="2018" name="Genome Biol. Evol.">
        <title>Multiple Roots of Fruiting Body Formation in Amoebozoa.</title>
        <authorList>
            <person name="Hillmann F."/>
            <person name="Forbes G."/>
            <person name="Novohradska S."/>
            <person name="Ferling I."/>
            <person name="Riege K."/>
            <person name="Groth M."/>
            <person name="Westermann M."/>
            <person name="Marz M."/>
            <person name="Spaller T."/>
            <person name="Winckler T."/>
            <person name="Schaap P."/>
            <person name="Glockner G."/>
        </authorList>
    </citation>
    <scope>NUCLEOTIDE SEQUENCE [LARGE SCALE GENOMIC DNA]</scope>
    <source>
        <strain evidence="3 4">Jena</strain>
    </source>
</reference>
<keyword evidence="2" id="KW-1133">Transmembrane helix</keyword>
<dbReference type="Proteomes" id="UP000241769">
    <property type="component" value="Unassembled WGS sequence"/>
</dbReference>
<organism evidence="3 4">
    <name type="scientific">Planoprotostelium fungivorum</name>
    <dbReference type="NCBI Taxonomy" id="1890364"/>
    <lineage>
        <taxon>Eukaryota</taxon>
        <taxon>Amoebozoa</taxon>
        <taxon>Evosea</taxon>
        <taxon>Variosea</taxon>
        <taxon>Cavosteliida</taxon>
        <taxon>Cavosteliaceae</taxon>
        <taxon>Planoprotostelium</taxon>
    </lineage>
</organism>
<proteinExistence type="predicted"/>
<comment type="caution">
    <text evidence="3">The sequence shown here is derived from an EMBL/GenBank/DDBJ whole genome shotgun (WGS) entry which is preliminary data.</text>
</comment>
<name>A0A2P6P011_9EUKA</name>
<feature type="region of interest" description="Disordered" evidence="1">
    <location>
        <begin position="44"/>
        <end position="66"/>
    </location>
</feature>
<dbReference type="AlphaFoldDB" id="A0A2P6P011"/>
<evidence type="ECO:0000313" key="4">
    <source>
        <dbReference type="Proteomes" id="UP000241769"/>
    </source>
</evidence>
<dbReference type="EMBL" id="MDYQ01000002">
    <property type="protein sequence ID" value="PRP89542.1"/>
    <property type="molecule type" value="Genomic_DNA"/>
</dbReference>
<evidence type="ECO:0000313" key="3">
    <source>
        <dbReference type="EMBL" id="PRP89542.1"/>
    </source>
</evidence>
<accession>A0A2P6P011</accession>